<dbReference type="InterPro" id="IPR006816">
    <property type="entry name" value="ELMO_dom"/>
</dbReference>
<dbReference type="Gene3D" id="6.10.250.810">
    <property type="match status" value="1"/>
</dbReference>
<accession>U5ELH0</accession>
<protein>
    <submittedName>
        <fullName evidence="6">Putative regulator of rac1 required for phagocytosis and cell migration</fullName>
    </submittedName>
</protein>
<dbReference type="EMBL" id="GANO01001411">
    <property type="protein sequence ID" value="JAB58460.1"/>
    <property type="molecule type" value="mRNA"/>
</dbReference>
<dbReference type="PANTHER" id="PTHR12771:SF56">
    <property type="entry name" value="CED-12"/>
    <property type="match status" value="1"/>
</dbReference>
<reference evidence="6" key="1">
    <citation type="journal article" date="2014" name="Insect Biochem. Mol. Biol.">
        <title>An insight into the sialome of the frog biting fly, Corethrella appendiculata.</title>
        <authorList>
            <person name="Ribeiro J.M.C."/>
            <person name="Chagas A.C."/>
            <person name="Pham V.M."/>
            <person name="Lounibos L.P."/>
            <person name="Calvo E."/>
        </authorList>
    </citation>
    <scope>NUCLEOTIDE SEQUENCE</scope>
    <source>
        <tissue evidence="6">Salivary glands</tissue>
    </source>
</reference>
<dbReference type="CDD" id="cd13359">
    <property type="entry name" value="PH_ELMO1_CED-12"/>
    <property type="match status" value="1"/>
</dbReference>
<dbReference type="InterPro" id="IPR011993">
    <property type="entry name" value="PH-like_dom_sf"/>
</dbReference>
<sequence length="734" mass="84234">MLPKTTKMPSLKDSHIVKIAVQKFNDINSTIQQQTAQLIEFDQRQPLNTIIQDLCSFWCLTDSENYSLKFSDPNNQNYVTEKNRNEVKNGSVLMLRYSPSKTANDILDTLRSSGTGLERKTIVLEELAQFSTDLTFALEFIKEQGLNLIIQMIEEEKVIGDILMFSLSAFISLMDHGTVSWDILQPAFITRNIQFINTPNISKDIVNSALEILENIVQNSTKYGVVEKDVTFENLLKLLQDSSSQVTQQNTIALINALFMKADETKRKAIAATFSTKQYRSVILSSVINSNIGAEMAHQLYVLQTLTMGLLQHRMNRKMNAQDQDAHDKIKELRRIAFEADGLETAGADVTTRRQNSSYSMHYKKLGFKCDINPAQDFTETPPGMLALDCMVYFARNYTQSYTKVVHENSCRADEHECPFGRTSIELVKVLCEILRIGETPSEQGQDFHPMFFTHDHPFEEFFCICIVVLNKTWKDMRATFEDFTKVFSVVREQVSRSLQGRPRNLEDFKTKIQTLTYANITQLRQQERTSREECESTASAIVSLKEKITPEIMALIKEQRLGYLVEGTRFSKYSGGKRERDKFWYARLSQNHKFIHYGDCDEKTVPTLEELKYKLPVIDIRQMLVGKECPHIKEMRARKSVINLGFSITSEVTSDQQTLDFVAPDETTFNYWTDGINALLVQPMVSKQKDEDFETLLSMEIKLRLLDTEGVDISKEPPPIPDDPENYDFCFES</sequence>
<dbReference type="InterPro" id="IPR024574">
    <property type="entry name" value="ELMO_ARM"/>
</dbReference>
<name>U5ELH0_9DIPT</name>
<dbReference type="Gene3D" id="1.25.10.10">
    <property type="entry name" value="Leucine-rich Repeat Variant"/>
    <property type="match status" value="1"/>
</dbReference>
<evidence type="ECO:0000313" key="6">
    <source>
        <dbReference type="EMBL" id="JAB58460.1"/>
    </source>
</evidence>
<proteinExistence type="evidence at transcript level"/>
<dbReference type="SUPFAM" id="SSF48371">
    <property type="entry name" value="ARM repeat"/>
    <property type="match status" value="1"/>
</dbReference>
<organism evidence="6">
    <name type="scientific">Corethrella appendiculata</name>
    <dbReference type="NCBI Taxonomy" id="1370023"/>
    <lineage>
        <taxon>Eukaryota</taxon>
        <taxon>Metazoa</taxon>
        <taxon>Ecdysozoa</taxon>
        <taxon>Arthropoda</taxon>
        <taxon>Hexapoda</taxon>
        <taxon>Insecta</taxon>
        <taxon>Pterygota</taxon>
        <taxon>Neoptera</taxon>
        <taxon>Endopterygota</taxon>
        <taxon>Diptera</taxon>
        <taxon>Nematocera</taxon>
        <taxon>Culicoidea</taxon>
        <taxon>Chaoboridae</taxon>
        <taxon>Corethrella</taxon>
    </lineage>
</organism>
<dbReference type="PROSITE" id="PS51335">
    <property type="entry name" value="ELMO"/>
    <property type="match status" value="1"/>
</dbReference>
<dbReference type="Pfam" id="PF04727">
    <property type="entry name" value="ELMO_CED12"/>
    <property type="match status" value="1"/>
</dbReference>
<evidence type="ECO:0000256" key="2">
    <source>
        <dbReference type="ARBA" id="ARBA00022907"/>
    </source>
</evidence>
<dbReference type="InterPro" id="IPR050868">
    <property type="entry name" value="ELMO_domain-containing"/>
</dbReference>
<dbReference type="InterPro" id="IPR016024">
    <property type="entry name" value="ARM-type_fold"/>
</dbReference>
<evidence type="ECO:0000256" key="4">
    <source>
        <dbReference type="ARBA" id="ARBA00024863"/>
    </source>
</evidence>
<dbReference type="GO" id="GO:0048870">
    <property type="term" value="P:cell motility"/>
    <property type="evidence" value="ECO:0007669"/>
    <property type="project" value="TreeGrafter"/>
</dbReference>
<dbReference type="Pfam" id="PF16457">
    <property type="entry name" value="PH_12"/>
    <property type="match status" value="1"/>
</dbReference>
<dbReference type="GO" id="GO:0006909">
    <property type="term" value="P:phagocytosis"/>
    <property type="evidence" value="ECO:0007669"/>
    <property type="project" value="UniProtKB-KW"/>
</dbReference>
<keyword evidence="2" id="KW-0581">Phagocytosis</keyword>
<dbReference type="Pfam" id="PF11841">
    <property type="entry name" value="ELMO_ARM"/>
    <property type="match status" value="1"/>
</dbReference>
<comment type="function">
    <text evidence="4">Involved in cytoskeletal rearrangements required for phagocytosis of apoptotic cells and cell motility. Acts in association with DOCK1 and CRK. Was initially proposed to be required in complex with DOCK1 to activate Rac Rho small GTPases. May enhance the guanine nucleotide exchange factor (GEF) activity of DOCK1.</text>
</comment>
<dbReference type="SUPFAM" id="SSF50729">
    <property type="entry name" value="PH domain-like"/>
    <property type="match status" value="1"/>
</dbReference>
<evidence type="ECO:0000256" key="3">
    <source>
        <dbReference type="ARBA" id="ARBA00023036"/>
    </source>
</evidence>
<dbReference type="GO" id="GO:0005886">
    <property type="term" value="C:plasma membrane"/>
    <property type="evidence" value="ECO:0007669"/>
    <property type="project" value="TreeGrafter"/>
</dbReference>
<dbReference type="GO" id="GO:0006915">
    <property type="term" value="P:apoptotic process"/>
    <property type="evidence" value="ECO:0007669"/>
    <property type="project" value="UniProtKB-KW"/>
</dbReference>
<dbReference type="Gene3D" id="2.30.29.30">
    <property type="entry name" value="Pleckstrin-homology domain (PH domain)/Phosphotyrosine-binding domain (PTB)"/>
    <property type="match status" value="1"/>
</dbReference>
<dbReference type="InterPro" id="IPR001849">
    <property type="entry name" value="PH_domain"/>
</dbReference>
<dbReference type="InterPro" id="IPR011989">
    <property type="entry name" value="ARM-like"/>
</dbReference>
<dbReference type="GO" id="GO:0017124">
    <property type="term" value="F:SH3 domain binding"/>
    <property type="evidence" value="ECO:0007669"/>
    <property type="project" value="UniProtKB-KW"/>
</dbReference>
<evidence type="ECO:0000256" key="1">
    <source>
        <dbReference type="ARBA" id="ARBA00022703"/>
    </source>
</evidence>
<keyword evidence="3" id="KW-0729">SH3-binding</keyword>
<evidence type="ECO:0000259" key="5">
    <source>
        <dbReference type="PROSITE" id="PS51335"/>
    </source>
</evidence>
<dbReference type="AlphaFoldDB" id="U5ELH0"/>
<dbReference type="PANTHER" id="PTHR12771">
    <property type="entry name" value="ENGULFMENT AND CELL MOTILITY"/>
    <property type="match status" value="1"/>
</dbReference>
<dbReference type="GO" id="GO:0007015">
    <property type="term" value="P:actin filament organization"/>
    <property type="evidence" value="ECO:0007669"/>
    <property type="project" value="TreeGrafter"/>
</dbReference>
<keyword evidence="1" id="KW-0053">Apoptosis</keyword>
<feature type="domain" description="ELMO" evidence="5">
    <location>
        <begin position="325"/>
        <end position="499"/>
    </location>
</feature>